<dbReference type="RefSeq" id="XP_033571367.1">
    <property type="nucleotide sequence ID" value="XM_033712790.1"/>
</dbReference>
<organism evidence="1">
    <name type="scientific">Mytilinidion resinicola</name>
    <dbReference type="NCBI Taxonomy" id="574789"/>
    <lineage>
        <taxon>Eukaryota</taxon>
        <taxon>Fungi</taxon>
        <taxon>Dikarya</taxon>
        <taxon>Ascomycota</taxon>
        <taxon>Pezizomycotina</taxon>
        <taxon>Dothideomycetes</taxon>
        <taxon>Pleosporomycetidae</taxon>
        <taxon>Mytilinidiales</taxon>
        <taxon>Mytilinidiaceae</taxon>
        <taxon>Mytilinidion</taxon>
    </lineage>
</organism>
<dbReference type="Proteomes" id="UP000504636">
    <property type="component" value="Unplaced"/>
</dbReference>
<evidence type="ECO:0000313" key="2">
    <source>
        <dbReference type="Proteomes" id="UP000504636"/>
    </source>
</evidence>
<accession>A0A6A6Y797</accession>
<protein>
    <submittedName>
        <fullName evidence="1 3">Uncharacterized protein</fullName>
    </submittedName>
</protein>
<dbReference type="EMBL" id="MU003713">
    <property type="protein sequence ID" value="KAF2804403.1"/>
    <property type="molecule type" value="Genomic_DNA"/>
</dbReference>
<name>A0A6A6Y797_9PEZI</name>
<dbReference type="GeneID" id="54453683"/>
<reference evidence="3" key="3">
    <citation type="submission" date="2025-04" db="UniProtKB">
        <authorList>
            <consortium name="RefSeq"/>
        </authorList>
    </citation>
    <scope>IDENTIFICATION</scope>
    <source>
        <strain evidence="3">CBS 304.34</strain>
    </source>
</reference>
<dbReference type="AlphaFoldDB" id="A0A6A6Y797"/>
<reference evidence="3" key="2">
    <citation type="submission" date="2020-04" db="EMBL/GenBank/DDBJ databases">
        <authorList>
            <consortium name="NCBI Genome Project"/>
        </authorList>
    </citation>
    <scope>NUCLEOTIDE SEQUENCE</scope>
    <source>
        <strain evidence="3">CBS 304.34</strain>
    </source>
</reference>
<evidence type="ECO:0000313" key="3">
    <source>
        <dbReference type="RefSeq" id="XP_033571367.1"/>
    </source>
</evidence>
<proteinExistence type="predicted"/>
<evidence type="ECO:0000313" key="1">
    <source>
        <dbReference type="EMBL" id="KAF2804403.1"/>
    </source>
</evidence>
<reference evidence="1 3" key="1">
    <citation type="journal article" date="2020" name="Stud. Mycol.">
        <title>101 Dothideomycetes genomes: a test case for predicting lifestyles and emergence of pathogens.</title>
        <authorList>
            <person name="Haridas S."/>
            <person name="Albert R."/>
            <person name="Binder M."/>
            <person name="Bloem J."/>
            <person name="Labutti K."/>
            <person name="Salamov A."/>
            <person name="Andreopoulos B."/>
            <person name="Baker S."/>
            <person name="Barry K."/>
            <person name="Bills G."/>
            <person name="Bluhm B."/>
            <person name="Cannon C."/>
            <person name="Castanera R."/>
            <person name="Culley D."/>
            <person name="Daum C."/>
            <person name="Ezra D."/>
            <person name="Gonzalez J."/>
            <person name="Henrissat B."/>
            <person name="Kuo A."/>
            <person name="Liang C."/>
            <person name="Lipzen A."/>
            <person name="Lutzoni F."/>
            <person name="Magnuson J."/>
            <person name="Mondo S."/>
            <person name="Nolan M."/>
            <person name="Ohm R."/>
            <person name="Pangilinan J."/>
            <person name="Park H.-J."/>
            <person name="Ramirez L."/>
            <person name="Alfaro M."/>
            <person name="Sun H."/>
            <person name="Tritt A."/>
            <person name="Yoshinaga Y."/>
            <person name="Zwiers L.-H."/>
            <person name="Turgeon B."/>
            <person name="Goodwin S."/>
            <person name="Spatafora J."/>
            <person name="Crous P."/>
            <person name="Grigoriev I."/>
        </authorList>
    </citation>
    <scope>NUCLEOTIDE SEQUENCE</scope>
    <source>
        <strain evidence="1 3">CBS 304.34</strain>
    </source>
</reference>
<gene>
    <name evidence="1 3" type="ORF">BDZ99DRAFT_152545</name>
</gene>
<sequence>MLSSWKVSRYARFPLAALLGARCVGSVNLHRHAPHHPESANSRDKIFALLGLAADREKLKDWIDRRWRTSYMVT</sequence>
<keyword evidence="2" id="KW-1185">Reference proteome</keyword>